<name>A0A0E9WIA9_ANGAN</name>
<dbReference type="EMBL" id="GBXM01019292">
    <property type="protein sequence ID" value="JAH89285.1"/>
    <property type="molecule type" value="Transcribed_RNA"/>
</dbReference>
<organism evidence="1">
    <name type="scientific">Anguilla anguilla</name>
    <name type="common">European freshwater eel</name>
    <name type="synonym">Muraena anguilla</name>
    <dbReference type="NCBI Taxonomy" id="7936"/>
    <lineage>
        <taxon>Eukaryota</taxon>
        <taxon>Metazoa</taxon>
        <taxon>Chordata</taxon>
        <taxon>Craniata</taxon>
        <taxon>Vertebrata</taxon>
        <taxon>Euteleostomi</taxon>
        <taxon>Actinopterygii</taxon>
        <taxon>Neopterygii</taxon>
        <taxon>Teleostei</taxon>
        <taxon>Anguilliformes</taxon>
        <taxon>Anguillidae</taxon>
        <taxon>Anguilla</taxon>
    </lineage>
</organism>
<reference evidence="1" key="2">
    <citation type="journal article" date="2015" name="Fish Shellfish Immunol.">
        <title>Early steps in the European eel (Anguilla anguilla)-Vibrio vulnificus interaction in the gills: Role of the RtxA13 toxin.</title>
        <authorList>
            <person name="Callol A."/>
            <person name="Pajuelo D."/>
            <person name="Ebbesson L."/>
            <person name="Teles M."/>
            <person name="MacKenzie S."/>
            <person name="Amaro C."/>
        </authorList>
    </citation>
    <scope>NUCLEOTIDE SEQUENCE</scope>
</reference>
<evidence type="ECO:0000313" key="1">
    <source>
        <dbReference type="EMBL" id="JAH89285.1"/>
    </source>
</evidence>
<sequence>MSTEKAFDTKHQNHCYNASIALIFICSVCAHRGEYYQQMSHFGYHEWPVDRNFIF</sequence>
<proteinExistence type="predicted"/>
<dbReference type="AlphaFoldDB" id="A0A0E9WIA9"/>
<protein>
    <submittedName>
        <fullName evidence="1">Uncharacterized protein</fullName>
    </submittedName>
</protein>
<accession>A0A0E9WIA9</accession>
<reference evidence="1" key="1">
    <citation type="submission" date="2014-11" db="EMBL/GenBank/DDBJ databases">
        <authorList>
            <person name="Amaro Gonzalez C."/>
        </authorList>
    </citation>
    <scope>NUCLEOTIDE SEQUENCE</scope>
</reference>